<dbReference type="Proteomes" id="UP000822688">
    <property type="component" value="Chromosome 8"/>
</dbReference>
<feature type="compositionally biased region" description="Basic and acidic residues" evidence="1">
    <location>
        <begin position="166"/>
        <end position="179"/>
    </location>
</feature>
<feature type="compositionally biased region" description="Low complexity" evidence="1">
    <location>
        <begin position="222"/>
        <end position="237"/>
    </location>
</feature>
<name>A0A8T0GZX9_CERPU</name>
<dbReference type="AlphaFoldDB" id="A0A8T0GZX9"/>
<feature type="compositionally biased region" description="Gly residues" evidence="1">
    <location>
        <begin position="74"/>
        <end position="84"/>
    </location>
</feature>
<evidence type="ECO:0000256" key="1">
    <source>
        <dbReference type="SAM" id="MobiDB-lite"/>
    </source>
</evidence>
<comment type="caution">
    <text evidence="2">The sequence shown here is derived from an EMBL/GenBank/DDBJ whole genome shotgun (WGS) entry which is preliminary data.</text>
</comment>
<gene>
    <name evidence="2" type="ORF">KC19_8G109000</name>
</gene>
<keyword evidence="3" id="KW-1185">Reference proteome</keyword>
<accession>A0A8T0GZX9</accession>
<reference evidence="2" key="1">
    <citation type="submission" date="2020-06" db="EMBL/GenBank/DDBJ databases">
        <title>WGS assembly of Ceratodon purpureus strain R40.</title>
        <authorList>
            <person name="Carey S.B."/>
            <person name="Jenkins J."/>
            <person name="Shu S."/>
            <person name="Lovell J.T."/>
            <person name="Sreedasyam A."/>
            <person name="Maumus F."/>
            <person name="Tiley G.P."/>
            <person name="Fernandez-Pozo N."/>
            <person name="Barry K."/>
            <person name="Chen C."/>
            <person name="Wang M."/>
            <person name="Lipzen A."/>
            <person name="Daum C."/>
            <person name="Saski C.A."/>
            <person name="Payton A.C."/>
            <person name="Mcbreen J.C."/>
            <person name="Conrad R.E."/>
            <person name="Kollar L.M."/>
            <person name="Olsson S."/>
            <person name="Huttunen S."/>
            <person name="Landis J.B."/>
            <person name="Wickett N.J."/>
            <person name="Johnson M.G."/>
            <person name="Rensing S.A."/>
            <person name="Grimwood J."/>
            <person name="Schmutz J."/>
            <person name="Mcdaniel S.F."/>
        </authorList>
    </citation>
    <scope>NUCLEOTIDE SEQUENCE</scope>
    <source>
        <strain evidence="2">R40</strain>
    </source>
</reference>
<dbReference type="SUPFAM" id="SSF50494">
    <property type="entry name" value="Trypsin-like serine proteases"/>
    <property type="match status" value="1"/>
</dbReference>
<evidence type="ECO:0000313" key="2">
    <source>
        <dbReference type="EMBL" id="KAG0564423.1"/>
    </source>
</evidence>
<feature type="region of interest" description="Disordered" evidence="1">
    <location>
        <begin position="1"/>
        <end position="91"/>
    </location>
</feature>
<feature type="region of interest" description="Disordered" evidence="1">
    <location>
        <begin position="221"/>
        <end position="240"/>
    </location>
</feature>
<proteinExistence type="predicted"/>
<feature type="compositionally biased region" description="Basic and acidic residues" evidence="1">
    <location>
        <begin position="38"/>
        <end position="49"/>
    </location>
</feature>
<evidence type="ECO:0000313" key="3">
    <source>
        <dbReference type="Proteomes" id="UP000822688"/>
    </source>
</evidence>
<protein>
    <submittedName>
        <fullName evidence="2">Uncharacterized protein</fullName>
    </submittedName>
</protein>
<feature type="region of interest" description="Disordered" evidence="1">
    <location>
        <begin position="165"/>
        <end position="204"/>
    </location>
</feature>
<sequence length="566" mass="61615">MNLSDDEEAPVAGKEPRKRKIGEVEPLHLSSLAPDKFGALRDQEAERPSVHRRVQTTADSSTGSFTPFEQHSIEGGGGGGGGGRQQHQGVRALEDQTCSTWGRYIEFDLENEGTSQPVVGGSQRLDDPSSHSSIPISCTLHERTSISSAGGGPTLQLQQFFAVEPPSEHNVDESTRVEPSEPSQNELQQAVEEHNESEQGFNAGSMPTALSRIYSIQDRTTRTAAAPPSTSADPRPTIRFNIEGDQPATILERAGSSELHSLDDLPRFAPMGDYTESSDDAWHSRQSTDQYPVRINYRFASARLEASLLERMEQRQRVQDEDHREERICGHVISPEDLVWGSVKHYCGMVLDRETSAVLGTAILFMPPDQANIPPERKAETSSRPASGSKSAWVTSVKVVEGRTEVLIKNSRGNVHVAQLMLTSTVLGLALFSLHVGQGTFALAFLSRVIGPASLPHRLFVDVDRSDRVYVVGYEEPWESEVGTISDVRVRPGRIIDAGRHAIVEIDFTSGQLGGSINSPVGFRGGLVVRADGLLAGVVTGDVLGNHPTNIDFSPAFNVYSLLEEL</sequence>
<feature type="compositionally biased region" description="Polar residues" evidence="1">
    <location>
        <begin position="55"/>
        <end position="69"/>
    </location>
</feature>
<dbReference type="EMBL" id="CM026429">
    <property type="protein sequence ID" value="KAG0564423.1"/>
    <property type="molecule type" value="Genomic_DNA"/>
</dbReference>
<organism evidence="2 3">
    <name type="scientific">Ceratodon purpureus</name>
    <name type="common">Fire moss</name>
    <name type="synonym">Dicranum purpureum</name>
    <dbReference type="NCBI Taxonomy" id="3225"/>
    <lineage>
        <taxon>Eukaryota</taxon>
        <taxon>Viridiplantae</taxon>
        <taxon>Streptophyta</taxon>
        <taxon>Embryophyta</taxon>
        <taxon>Bryophyta</taxon>
        <taxon>Bryophytina</taxon>
        <taxon>Bryopsida</taxon>
        <taxon>Dicranidae</taxon>
        <taxon>Pseudoditrichales</taxon>
        <taxon>Ditrichaceae</taxon>
        <taxon>Ceratodon</taxon>
    </lineage>
</organism>
<dbReference type="InterPro" id="IPR009003">
    <property type="entry name" value="Peptidase_S1_PA"/>
</dbReference>